<name>A0ABT5VRP6_9BACT</name>
<dbReference type="SUPFAM" id="SSF53383">
    <property type="entry name" value="PLP-dependent transferases"/>
    <property type="match status" value="1"/>
</dbReference>
<evidence type="ECO:0000256" key="4">
    <source>
        <dbReference type="SAM" id="Phobius"/>
    </source>
</evidence>
<keyword evidence="5" id="KW-0808">Transferase</keyword>
<keyword evidence="1 3" id="KW-0663">Pyridoxal phosphate</keyword>
<dbReference type="InterPro" id="IPR015421">
    <property type="entry name" value="PyrdxlP-dep_Trfase_major"/>
</dbReference>
<dbReference type="RefSeq" id="WP_275108802.1">
    <property type="nucleotide sequence ID" value="NZ_JAKJSC010000001.1"/>
</dbReference>
<dbReference type="PANTHER" id="PTHR30244">
    <property type="entry name" value="TRANSAMINASE"/>
    <property type="match status" value="1"/>
</dbReference>
<keyword evidence="4" id="KW-0812">Transmembrane</keyword>
<dbReference type="Proteomes" id="UP001528920">
    <property type="component" value="Unassembled WGS sequence"/>
</dbReference>
<dbReference type="InterPro" id="IPR000653">
    <property type="entry name" value="DegT/StrS_aminotransferase"/>
</dbReference>
<dbReference type="Gene3D" id="3.90.1150.10">
    <property type="entry name" value="Aspartate Aminotransferase, domain 1"/>
    <property type="match status" value="1"/>
</dbReference>
<comment type="similarity">
    <text evidence="2 3">Belongs to the DegT/DnrJ/EryC1 family.</text>
</comment>
<dbReference type="GO" id="GO:0008483">
    <property type="term" value="F:transaminase activity"/>
    <property type="evidence" value="ECO:0007669"/>
    <property type="project" value="UniProtKB-KW"/>
</dbReference>
<evidence type="ECO:0000313" key="6">
    <source>
        <dbReference type="Proteomes" id="UP001528920"/>
    </source>
</evidence>
<reference evidence="5 6" key="1">
    <citation type="submission" date="2022-01" db="EMBL/GenBank/DDBJ databases">
        <title>Labilibaculum sp. nov, a marine bacterium isolated from Antarctica.</title>
        <authorList>
            <person name="Dai W."/>
        </authorList>
    </citation>
    <scope>NUCLEOTIDE SEQUENCE [LARGE SCALE GENOMIC DNA]</scope>
    <source>
        <strain evidence="5 6">DW002</strain>
    </source>
</reference>
<keyword evidence="4" id="KW-0472">Membrane</keyword>
<evidence type="ECO:0000256" key="3">
    <source>
        <dbReference type="RuleBase" id="RU004508"/>
    </source>
</evidence>
<evidence type="ECO:0000256" key="2">
    <source>
        <dbReference type="ARBA" id="ARBA00037999"/>
    </source>
</evidence>
<evidence type="ECO:0000313" key="5">
    <source>
        <dbReference type="EMBL" id="MDE5417462.1"/>
    </source>
</evidence>
<dbReference type="PANTHER" id="PTHR30244:SF9">
    <property type="entry name" value="PROTEIN RV3402C"/>
    <property type="match status" value="1"/>
</dbReference>
<keyword evidence="6" id="KW-1185">Reference proteome</keyword>
<dbReference type="PIRSF" id="PIRSF000390">
    <property type="entry name" value="PLP_StrS"/>
    <property type="match status" value="1"/>
</dbReference>
<dbReference type="CDD" id="cd00616">
    <property type="entry name" value="AHBA_syn"/>
    <property type="match status" value="1"/>
</dbReference>
<evidence type="ECO:0000256" key="1">
    <source>
        <dbReference type="ARBA" id="ARBA00022898"/>
    </source>
</evidence>
<sequence length="388" mass="43941">MEKRKILVTRPQLPPLNEFIPMLEDIWDSRWLTNNGKYHEEFEKALAIFLGVPYVSLFANGTLALMAALQCLRVKGEVITTPYSFVATTHSLWWNGIKPVFVDIDPVYGNLNPDLIEAAITPETTAILPVHVYGNPCKVEAIQNLADIYGLKVIYDAAHAFGVKLKNSSVLNYGDLSILSFHATKVFNTIEGGAIISHDLKTKKRIDFLKNFGIADETTVVAPGINAKMNELQAAYGMLQLKYFDTAIDGRKHITDKYKEGLEGIAGIRFLNEATNVDYNYSYFPIFVDELEFGRSRDDVFEELKKYDIYGRRYFYPLISEFSAYRGLPSAKGLDVAYELSRQIICLPLYPDLADEVVETIVSIILEMSLDETKKIPVKMLHQIKRNK</sequence>
<accession>A0ABT5VRP6</accession>
<dbReference type="InterPro" id="IPR015422">
    <property type="entry name" value="PyrdxlP-dep_Trfase_small"/>
</dbReference>
<organism evidence="5 6">
    <name type="scientific">Paralabilibaculum antarcticum</name>
    <dbReference type="NCBI Taxonomy" id="2912572"/>
    <lineage>
        <taxon>Bacteria</taxon>
        <taxon>Pseudomonadati</taxon>
        <taxon>Bacteroidota</taxon>
        <taxon>Bacteroidia</taxon>
        <taxon>Marinilabiliales</taxon>
        <taxon>Marinifilaceae</taxon>
        <taxon>Paralabilibaculum</taxon>
    </lineage>
</organism>
<comment type="caution">
    <text evidence="5">The sequence shown here is derived from an EMBL/GenBank/DDBJ whole genome shotgun (WGS) entry which is preliminary data.</text>
</comment>
<gene>
    <name evidence="5" type="ORF">L3049_05525</name>
</gene>
<proteinExistence type="inferred from homology"/>
<feature type="transmembrane region" description="Helical" evidence="4">
    <location>
        <begin position="45"/>
        <end position="69"/>
    </location>
</feature>
<keyword evidence="4" id="KW-1133">Transmembrane helix</keyword>
<keyword evidence="5" id="KW-0032">Aminotransferase</keyword>
<dbReference type="Gene3D" id="3.40.640.10">
    <property type="entry name" value="Type I PLP-dependent aspartate aminotransferase-like (Major domain)"/>
    <property type="match status" value="1"/>
</dbReference>
<dbReference type="Pfam" id="PF01041">
    <property type="entry name" value="DegT_DnrJ_EryC1"/>
    <property type="match status" value="1"/>
</dbReference>
<dbReference type="InterPro" id="IPR015424">
    <property type="entry name" value="PyrdxlP-dep_Trfase"/>
</dbReference>
<dbReference type="EMBL" id="JAKJSC010000001">
    <property type="protein sequence ID" value="MDE5417462.1"/>
    <property type="molecule type" value="Genomic_DNA"/>
</dbReference>
<protein>
    <submittedName>
        <fullName evidence="5">DegT/DnrJ/EryC1/StrS family aminotransferase</fullName>
    </submittedName>
</protein>